<name>A0A2S8BDJ7_9MYCO</name>
<reference evidence="1 2" key="1">
    <citation type="journal article" date="2017" name="Int. J. Syst. Evol. Microbiol.">
        <title>Mycobacterium talmoniae sp. nov., a slowly growing mycobacterium isolated from human respiratory samples.</title>
        <authorList>
            <person name="Davidson R.M."/>
            <person name="DeGroote M.A."/>
            <person name="Marola J.L."/>
            <person name="Buss S."/>
            <person name="Jones V."/>
            <person name="McNeil M.R."/>
            <person name="Freifeld A.G."/>
            <person name="Elaine Epperson L."/>
            <person name="Hasan N.A."/>
            <person name="Jackson M."/>
            <person name="Iwen P.C."/>
            <person name="Salfinger M."/>
            <person name="Strong M."/>
        </authorList>
    </citation>
    <scope>NUCLEOTIDE SEQUENCE [LARGE SCALE GENOMIC DNA]</scope>
    <source>
        <strain evidence="1 2">ATCC BAA-2683</strain>
    </source>
</reference>
<dbReference type="Proteomes" id="UP000238296">
    <property type="component" value="Unassembled WGS sequence"/>
</dbReference>
<sequence length="209" mass="22874">MLAEADPEGSDAALTAQWGCLRAANLFFNCGQVDSARRQLVDVRERVGAQPMVQLTTALDVLFAFFSGDLEMAIETGPSLCTAEVLPLATVWAAAPTAYGLGLVGRFDEVRAVADAGLRAAGAQRIGTQRFAIGSPRRWRRWRPAIIGKPSGCGNATRRWPPVSRPAMPWSRPSAAWWSLPAVHCDRPVRPFTIRYRHCRTVSPRCGRC</sequence>
<comment type="caution">
    <text evidence="1">The sequence shown here is derived from an EMBL/GenBank/DDBJ whole genome shotgun (WGS) entry which is preliminary data.</text>
</comment>
<evidence type="ECO:0000313" key="1">
    <source>
        <dbReference type="EMBL" id="PQM44734.1"/>
    </source>
</evidence>
<proteinExistence type="predicted"/>
<accession>A0A2S8BDJ7</accession>
<protein>
    <submittedName>
        <fullName evidence="1">Uncharacterized protein</fullName>
    </submittedName>
</protein>
<gene>
    <name evidence="1" type="ORF">C1Y40_05103</name>
</gene>
<evidence type="ECO:0000313" key="2">
    <source>
        <dbReference type="Proteomes" id="UP000238296"/>
    </source>
</evidence>
<dbReference type="AlphaFoldDB" id="A0A2S8BDJ7"/>
<organism evidence="1 2">
    <name type="scientific">Mycobacterium talmoniae</name>
    <dbReference type="NCBI Taxonomy" id="1858794"/>
    <lineage>
        <taxon>Bacteria</taxon>
        <taxon>Bacillati</taxon>
        <taxon>Actinomycetota</taxon>
        <taxon>Actinomycetes</taxon>
        <taxon>Mycobacteriales</taxon>
        <taxon>Mycobacteriaceae</taxon>
        <taxon>Mycobacterium</taxon>
    </lineage>
</organism>
<dbReference type="EMBL" id="PPEA01000723">
    <property type="protein sequence ID" value="PQM44734.1"/>
    <property type="molecule type" value="Genomic_DNA"/>
</dbReference>